<proteinExistence type="predicted"/>
<dbReference type="AlphaFoldDB" id="A0AAV6LW14"/>
<dbReference type="EMBL" id="JAGKQH010000020">
    <property type="protein sequence ID" value="KAG6571115.1"/>
    <property type="molecule type" value="Genomic_DNA"/>
</dbReference>
<reference evidence="1 2" key="1">
    <citation type="journal article" date="2021" name="Hortic Res">
        <title>The domestication of Cucurbita argyrosperma as revealed by the genome of its wild relative.</title>
        <authorList>
            <person name="Barrera-Redondo J."/>
            <person name="Sanchez-de la Vega G."/>
            <person name="Aguirre-Liguori J.A."/>
            <person name="Castellanos-Morales G."/>
            <person name="Gutierrez-Guerrero Y.T."/>
            <person name="Aguirre-Dugua X."/>
            <person name="Aguirre-Planter E."/>
            <person name="Tenaillon M.I."/>
            <person name="Lira-Saade R."/>
            <person name="Eguiarte L.E."/>
        </authorList>
    </citation>
    <scope>NUCLEOTIDE SEQUENCE [LARGE SCALE GENOMIC DNA]</scope>
    <source>
        <strain evidence="1">JBR-2021</strain>
    </source>
</reference>
<evidence type="ECO:0000313" key="1">
    <source>
        <dbReference type="EMBL" id="KAG6571115.1"/>
    </source>
</evidence>
<comment type="caution">
    <text evidence="1">The sequence shown here is derived from an EMBL/GenBank/DDBJ whole genome shotgun (WGS) entry which is preliminary data.</text>
</comment>
<dbReference type="Proteomes" id="UP000685013">
    <property type="component" value="Chromosome 20"/>
</dbReference>
<name>A0AAV6LW14_9ROSI</name>
<evidence type="ECO:0008006" key="3">
    <source>
        <dbReference type="Google" id="ProtNLM"/>
    </source>
</evidence>
<accession>A0AAV6LW14</accession>
<keyword evidence="2" id="KW-1185">Reference proteome</keyword>
<gene>
    <name evidence="1" type="ORF">SDJN03_30030</name>
</gene>
<protein>
    <recommendedName>
        <fullName evidence="3">Reverse transcriptase</fullName>
    </recommendedName>
</protein>
<sequence length="96" mass="11105">MCWLWTEEVIKLDLEKAFDKVDWRFLDAILKDKVFLVWVSFDAMARKKELVGRAEERNPPVVAEMGSSVVEATNLLVPLRYCFQCDFGFQCSLVLG</sequence>
<evidence type="ECO:0000313" key="2">
    <source>
        <dbReference type="Proteomes" id="UP000685013"/>
    </source>
</evidence>
<organism evidence="1 2">
    <name type="scientific">Cucurbita argyrosperma subsp. sororia</name>
    <dbReference type="NCBI Taxonomy" id="37648"/>
    <lineage>
        <taxon>Eukaryota</taxon>
        <taxon>Viridiplantae</taxon>
        <taxon>Streptophyta</taxon>
        <taxon>Embryophyta</taxon>
        <taxon>Tracheophyta</taxon>
        <taxon>Spermatophyta</taxon>
        <taxon>Magnoliopsida</taxon>
        <taxon>eudicotyledons</taxon>
        <taxon>Gunneridae</taxon>
        <taxon>Pentapetalae</taxon>
        <taxon>rosids</taxon>
        <taxon>fabids</taxon>
        <taxon>Cucurbitales</taxon>
        <taxon>Cucurbitaceae</taxon>
        <taxon>Cucurbiteae</taxon>
        <taxon>Cucurbita</taxon>
    </lineage>
</organism>
<feature type="non-terminal residue" evidence="1">
    <location>
        <position position="1"/>
    </location>
</feature>